<dbReference type="Gene3D" id="3.60.15.10">
    <property type="entry name" value="Ribonuclease Z/Hydroxyacylglutathione hydrolase-like"/>
    <property type="match status" value="1"/>
</dbReference>
<organism evidence="3 4">
    <name type="scientific">Mesorhizobium amorphae CCNWGS0123</name>
    <dbReference type="NCBI Taxonomy" id="1082933"/>
    <lineage>
        <taxon>Bacteria</taxon>
        <taxon>Pseudomonadati</taxon>
        <taxon>Pseudomonadota</taxon>
        <taxon>Alphaproteobacteria</taxon>
        <taxon>Hyphomicrobiales</taxon>
        <taxon>Phyllobacteriaceae</taxon>
        <taxon>Mesorhizobium</taxon>
    </lineage>
</organism>
<dbReference type="eggNOG" id="COG0491">
    <property type="taxonomic scope" value="Bacteria"/>
</dbReference>
<evidence type="ECO:0000313" key="3">
    <source>
        <dbReference type="EMBL" id="EHH12751.1"/>
    </source>
</evidence>
<sequence>MGTLPVIKAPDWYETIRMGDGVTLIHEPWIKPFFRCNIWHVRGRDRDLLFDTGLGHFSLRAHVPLVTERKLTCVASHTHFDHIGCHHEFPERCVHRAEAKILADPRNEWTVADRYATDEMFDCQPQGWDTARYKILPAPAGRLLENGDIVDLGDRAFEVIHTPGHSPGGIALYENRTGILLSGDIIYDGPLIDDVYHSVVDDYVATLLNMRDLDVSVVHGGHFPSFGKVRYRQLIDEYLAQKRQAGCHLRTTGGT</sequence>
<accession>G6Y674</accession>
<dbReference type="STRING" id="1082933.A6B35_20075"/>
<dbReference type="KEGG" id="mamo:A6B35_20075"/>
<dbReference type="PANTHER" id="PTHR42951">
    <property type="entry name" value="METALLO-BETA-LACTAMASE DOMAIN-CONTAINING"/>
    <property type="match status" value="1"/>
</dbReference>
<dbReference type="AlphaFoldDB" id="G6Y674"/>
<evidence type="ECO:0000259" key="2">
    <source>
        <dbReference type="SMART" id="SM00849"/>
    </source>
</evidence>
<dbReference type="RefSeq" id="WP_006200793.1">
    <property type="nucleotide sequence ID" value="NZ_AGSN01000068.1"/>
</dbReference>
<feature type="domain" description="Metallo-beta-lactamase" evidence="2">
    <location>
        <begin position="35"/>
        <end position="222"/>
    </location>
</feature>
<proteinExistence type="inferred from homology"/>
<dbReference type="PANTHER" id="PTHR42951:SF4">
    <property type="entry name" value="ACYL-COENZYME A THIOESTERASE MBLAC2"/>
    <property type="match status" value="1"/>
</dbReference>
<reference evidence="3 4" key="1">
    <citation type="journal article" date="2012" name="J. Bacteriol.">
        <title>Draft Genome Sequence of Plant Growth-Promoting Rhizobium Mesorhizobium amorphae, Isolated from Zinc-Lead Mine Tailings.</title>
        <authorList>
            <person name="Hao X."/>
            <person name="Lin Y."/>
            <person name="Johnstone L."/>
            <person name="Baltrus D.A."/>
            <person name="Miller S.J."/>
            <person name="Wei G."/>
            <person name="Rensing C."/>
        </authorList>
    </citation>
    <scope>NUCLEOTIDE SEQUENCE [LARGE SCALE GENOMIC DNA]</scope>
    <source>
        <strain evidence="3 4">CCNWGS0123</strain>
    </source>
</reference>
<comment type="similarity">
    <text evidence="1">Belongs to the metallo-beta-lactamase superfamily. Class-B beta-lactamase family.</text>
</comment>
<dbReference type="InterPro" id="IPR001279">
    <property type="entry name" value="Metallo-B-lactamas"/>
</dbReference>
<dbReference type="EMBL" id="AGSN01000068">
    <property type="protein sequence ID" value="EHH12751.1"/>
    <property type="molecule type" value="Genomic_DNA"/>
</dbReference>
<dbReference type="InterPro" id="IPR050855">
    <property type="entry name" value="NDM-1-like"/>
</dbReference>
<dbReference type="GO" id="GO:0017001">
    <property type="term" value="P:antibiotic catabolic process"/>
    <property type="evidence" value="ECO:0007669"/>
    <property type="project" value="UniProtKB-ARBA"/>
</dbReference>
<evidence type="ECO:0000256" key="1">
    <source>
        <dbReference type="ARBA" id="ARBA00005250"/>
    </source>
</evidence>
<dbReference type="Proteomes" id="UP000002949">
    <property type="component" value="Unassembled WGS sequence"/>
</dbReference>
<dbReference type="SUPFAM" id="SSF56281">
    <property type="entry name" value="Metallo-hydrolase/oxidoreductase"/>
    <property type="match status" value="1"/>
</dbReference>
<evidence type="ECO:0000313" key="4">
    <source>
        <dbReference type="Proteomes" id="UP000002949"/>
    </source>
</evidence>
<protein>
    <recommendedName>
        <fullName evidence="2">Metallo-beta-lactamase domain-containing protein</fullName>
    </recommendedName>
</protein>
<gene>
    <name evidence="3" type="ORF">MEA186_06787</name>
</gene>
<dbReference type="SMART" id="SM00849">
    <property type="entry name" value="Lactamase_B"/>
    <property type="match status" value="1"/>
</dbReference>
<dbReference type="CDD" id="cd07712">
    <property type="entry name" value="MBLAC2-like_MBL-fold"/>
    <property type="match status" value="1"/>
</dbReference>
<dbReference type="PATRIC" id="fig|1082933.3.peg.1282"/>
<name>G6Y674_9HYPH</name>
<keyword evidence="4" id="KW-1185">Reference proteome</keyword>
<dbReference type="InterPro" id="IPR036866">
    <property type="entry name" value="RibonucZ/Hydroxyglut_hydro"/>
</dbReference>
<dbReference type="OrthoDB" id="9802991at2"/>
<dbReference type="Pfam" id="PF00753">
    <property type="entry name" value="Lactamase_B"/>
    <property type="match status" value="1"/>
</dbReference>